<dbReference type="PROSITE" id="PS50011">
    <property type="entry name" value="PROTEIN_KINASE_DOM"/>
    <property type="match status" value="1"/>
</dbReference>
<dbReference type="SUPFAM" id="SSF48726">
    <property type="entry name" value="Immunoglobulin"/>
    <property type="match status" value="2"/>
</dbReference>
<dbReference type="GO" id="GO:0005886">
    <property type="term" value="C:plasma membrane"/>
    <property type="evidence" value="ECO:0007669"/>
    <property type="project" value="TreeGrafter"/>
</dbReference>
<dbReference type="GO" id="GO:0098632">
    <property type="term" value="F:cell-cell adhesion mediator activity"/>
    <property type="evidence" value="ECO:0007669"/>
    <property type="project" value="TreeGrafter"/>
</dbReference>
<evidence type="ECO:0000313" key="14">
    <source>
        <dbReference type="Proteomes" id="UP001153620"/>
    </source>
</evidence>
<dbReference type="EMBL" id="OU895877">
    <property type="protein sequence ID" value="CAG9799152.1"/>
    <property type="molecule type" value="Genomic_DNA"/>
</dbReference>
<dbReference type="InterPro" id="IPR011009">
    <property type="entry name" value="Kinase-like_dom_sf"/>
</dbReference>
<keyword evidence="5" id="KW-1015">Disulfide bond</keyword>
<dbReference type="PANTHER" id="PTHR10075">
    <property type="entry name" value="BASIGIN RELATED"/>
    <property type="match status" value="1"/>
</dbReference>
<evidence type="ECO:0000259" key="12">
    <source>
        <dbReference type="PROSITE" id="PS50835"/>
    </source>
</evidence>
<comment type="subcellular location">
    <subcellularLocation>
        <location evidence="1">Membrane</location>
        <topology evidence="1">Single-pass membrane protein</topology>
    </subcellularLocation>
</comment>
<keyword evidence="8" id="KW-0393">Immunoglobulin domain</keyword>
<feature type="transmembrane region" description="Helical" evidence="9">
    <location>
        <begin position="324"/>
        <end position="346"/>
    </location>
</feature>
<keyword evidence="3 9" id="KW-1133">Transmembrane helix</keyword>
<dbReference type="GO" id="GO:0004888">
    <property type="term" value="F:transmembrane signaling receptor activity"/>
    <property type="evidence" value="ECO:0007669"/>
    <property type="project" value="UniProtKB-ARBA"/>
</dbReference>
<name>A0A9N9WKL4_9DIPT</name>
<keyword evidence="10" id="KW-0732">Signal</keyword>
<feature type="chain" id="PRO_5040433185" evidence="10">
    <location>
        <begin position="25"/>
        <end position="684"/>
    </location>
</feature>
<feature type="signal peptide" evidence="10">
    <location>
        <begin position="1"/>
        <end position="24"/>
    </location>
</feature>
<dbReference type="InterPro" id="IPR003599">
    <property type="entry name" value="Ig_sub"/>
</dbReference>
<dbReference type="GO" id="GO:0030424">
    <property type="term" value="C:axon"/>
    <property type="evidence" value="ECO:0007669"/>
    <property type="project" value="TreeGrafter"/>
</dbReference>
<proteinExistence type="predicted"/>
<dbReference type="PROSITE" id="PS00109">
    <property type="entry name" value="PROTEIN_KINASE_TYR"/>
    <property type="match status" value="1"/>
</dbReference>
<evidence type="ECO:0000256" key="2">
    <source>
        <dbReference type="ARBA" id="ARBA00022692"/>
    </source>
</evidence>
<feature type="domain" description="Protein kinase" evidence="11">
    <location>
        <begin position="410"/>
        <end position="680"/>
    </location>
</feature>
<protein>
    <submittedName>
        <fullName evidence="13">Uncharacterized protein</fullName>
    </submittedName>
</protein>
<dbReference type="InterPro" id="IPR036179">
    <property type="entry name" value="Ig-like_dom_sf"/>
</dbReference>
<dbReference type="Gene3D" id="3.30.200.20">
    <property type="entry name" value="Phosphorylase Kinase, domain 1"/>
    <property type="match status" value="1"/>
</dbReference>
<dbReference type="InterPro" id="IPR013098">
    <property type="entry name" value="Ig_I-set"/>
</dbReference>
<gene>
    <name evidence="13" type="ORF">CHIRRI_LOCUS2125</name>
</gene>
<dbReference type="InterPro" id="IPR001245">
    <property type="entry name" value="Ser-Thr/Tyr_kinase_cat_dom"/>
</dbReference>
<evidence type="ECO:0000256" key="6">
    <source>
        <dbReference type="ARBA" id="ARBA00023170"/>
    </source>
</evidence>
<evidence type="ECO:0000313" key="13">
    <source>
        <dbReference type="EMBL" id="CAG9799152.1"/>
    </source>
</evidence>
<evidence type="ECO:0000256" key="7">
    <source>
        <dbReference type="ARBA" id="ARBA00023180"/>
    </source>
</evidence>
<dbReference type="PROSITE" id="PS50835">
    <property type="entry name" value="IG_LIKE"/>
    <property type="match status" value="2"/>
</dbReference>
<dbReference type="InterPro" id="IPR007110">
    <property type="entry name" value="Ig-like_dom"/>
</dbReference>
<dbReference type="GO" id="GO:0007411">
    <property type="term" value="P:axon guidance"/>
    <property type="evidence" value="ECO:0007669"/>
    <property type="project" value="TreeGrafter"/>
</dbReference>
<keyword evidence="7" id="KW-0325">Glycoprotein</keyword>
<keyword evidence="2 9" id="KW-0812">Transmembrane</keyword>
<sequence>MSVVNLKTLCLLLTLCLFNAAVDSQFINVQRTSDGKVIFLCNSIISTIDDISYEWYNYNDKLIRNDSHYEVVCNKLILKKLHTNLPLYYKCVIELKTIGAKFAVTKKIENRDVVSKLYRNKRHKNEALKFITSMMPNKNFELGSTGKIHCKATGSKSIFWKNNQGDELPNNVVDVNGTLIFNNVDISMKGIYTCIASNDNEQISHQIEVRILPAFEVIPPDKLFVNELEPVILHCTASGSPMPTIKWDFETKMINSNGRFQIYDNGSLFIQESHLDDSGRYGCIIGSYAGFKRSETFLTVKQADSQKEENDSLDETNNLLSNKAVLITCSLAIIYIICVVVLMIWCRQRRGMKRQIEIDPENLKLHDENETHAEKSKHKTLVKSLSSSFTFDIRHEKITEIKKIGIDSNFKMEILIGFLSDSDLPSKIIMKDNAVTDEIKMQQQTKVLIKTIRKDQDERTFIEFRRQVDLFCNVDSENVVKLFGLSKESKIYGIIIEHDNELKSLLTERVDISVQELLKFCHQLVAGIEAIHKKAKLTHRDISLINCIVTKENVLKLTSKASTDNSDYYEFNSHLLHLRYTAPELFSSCISNGEIDYTYASDIYACGITMCEILNKGNQAFKSLGKEDFVKKLQARSLDYNILVTSTPSDISEILLKCLKNEANERIDSNDLLNCLEEAMTRNN</sequence>
<reference evidence="13" key="1">
    <citation type="submission" date="2022-01" db="EMBL/GenBank/DDBJ databases">
        <authorList>
            <person name="King R."/>
        </authorList>
    </citation>
    <scope>NUCLEOTIDE SEQUENCE</scope>
</reference>
<keyword evidence="6" id="KW-0675">Receptor</keyword>
<dbReference type="GO" id="GO:0070593">
    <property type="term" value="P:dendrite self-avoidance"/>
    <property type="evidence" value="ECO:0007669"/>
    <property type="project" value="TreeGrafter"/>
</dbReference>
<dbReference type="InterPro" id="IPR008266">
    <property type="entry name" value="Tyr_kinase_AS"/>
</dbReference>
<keyword evidence="14" id="KW-1185">Reference proteome</keyword>
<dbReference type="Gene3D" id="1.10.510.10">
    <property type="entry name" value="Transferase(Phosphotransferase) domain 1"/>
    <property type="match status" value="1"/>
</dbReference>
<evidence type="ECO:0000256" key="3">
    <source>
        <dbReference type="ARBA" id="ARBA00022989"/>
    </source>
</evidence>
<evidence type="ECO:0000256" key="8">
    <source>
        <dbReference type="ARBA" id="ARBA00023319"/>
    </source>
</evidence>
<dbReference type="PANTHER" id="PTHR10075:SF102">
    <property type="entry name" value="OFF-TRACK2-RELATED"/>
    <property type="match status" value="1"/>
</dbReference>
<feature type="domain" description="Ig-like" evidence="12">
    <location>
        <begin position="213"/>
        <end position="299"/>
    </location>
</feature>
<dbReference type="SMART" id="SM00409">
    <property type="entry name" value="IG"/>
    <property type="match status" value="2"/>
</dbReference>
<feature type="domain" description="Ig-like" evidence="12">
    <location>
        <begin position="129"/>
        <end position="210"/>
    </location>
</feature>
<dbReference type="InterPro" id="IPR013783">
    <property type="entry name" value="Ig-like_fold"/>
</dbReference>
<accession>A0A9N9WKL4</accession>
<dbReference type="InterPro" id="IPR000719">
    <property type="entry name" value="Prot_kinase_dom"/>
</dbReference>
<dbReference type="GO" id="GO:0005524">
    <property type="term" value="F:ATP binding"/>
    <property type="evidence" value="ECO:0007669"/>
    <property type="project" value="InterPro"/>
</dbReference>
<organism evidence="13 14">
    <name type="scientific">Chironomus riparius</name>
    <dbReference type="NCBI Taxonomy" id="315576"/>
    <lineage>
        <taxon>Eukaryota</taxon>
        <taxon>Metazoa</taxon>
        <taxon>Ecdysozoa</taxon>
        <taxon>Arthropoda</taxon>
        <taxon>Hexapoda</taxon>
        <taxon>Insecta</taxon>
        <taxon>Pterygota</taxon>
        <taxon>Neoptera</taxon>
        <taxon>Endopterygota</taxon>
        <taxon>Diptera</taxon>
        <taxon>Nematocera</taxon>
        <taxon>Chironomoidea</taxon>
        <taxon>Chironomidae</taxon>
        <taxon>Chironominae</taxon>
        <taxon>Chironomus</taxon>
    </lineage>
</organism>
<dbReference type="Pfam" id="PF13927">
    <property type="entry name" value="Ig_3"/>
    <property type="match status" value="1"/>
</dbReference>
<evidence type="ECO:0000256" key="5">
    <source>
        <dbReference type="ARBA" id="ARBA00023157"/>
    </source>
</evidence>
<dbReference type="AlphaFoldDB" id="A0A9N9WKL4"/>
<evidence type="ECO:0000256" key="9">
    <source>
        <dbReference type="SAM" id="Phobius"/>
    </source>
</evidence>
<dbReference type="Proteomes" id="UP001153620">
    <property type="component" value="Chromosome 1"/>
</dbReference>
<dbReference type="GO" id="GO:0007156">
    <property type="term" value="P:homophilic cell adhesion via plasma membrane adhesion molecules"/>
    <property type="evidence" value="ECO:0007669"/>
    <property type="project" value="TreeGrafter"/>
</dbReference>
<dbReference type="OrthoDB" id="2413561at2759"/>
<evidence type="ECO:0000259" key="11">
    <source>
        <dbReference type="PROSITE" id="PS50011"/>
    </source>
</evidence>
<dbReference type="GO" id="GO:0060828">
    <property type="term" value="P:regulation of canonical Wnt signaling pathway"/>
    <property type="evidence" value="ECO:0007669"/>
    <property type="project" value="TreeGrafter"/>
</dbReference>
<dbReference type="SUPFAM" id="SSF56112">
    <property type="entry name" value="Protein kinase-like (PK-like)"/>
    <property type="match status" value="1"/>
</dbReference>
<dbReference type="GO" id="GO:0004672">
    <property type="term" value="F:protein kinase activity"/>
    <property type="evidence" value="ECO:0007669"/>
    <property type="project" value="InterPro"/>
</dbReference>
<dbReference type="SMART" id="SM00408">
    <property type="entry name" value="IGc2"/>
    <property type="match status" value="2"/>
</dbReference>
<dbReference type="Pfam" id="PF07679">
    <property type="entry name" value="I-set"/>
    <property type="match status" value="1"/>
</dbReference>
<evidence type="ECO:0000256" key="1">
    <source>
        <dbReference type="ARBA" id="ARBA00004167"/>
    </source>
</evidence>
<keyword evidence="4 9" id="KW-0472">Membrane</keyword>
<dbReference type="InterPro" id="IPR003598">
    <property type="entry name" value="Ig_sub2"/>
</dbReference>
<reference evidence="13" key="2">
    <citation type="submission" date="2022-10" db="EMBL/GenBank/DDBJ databases">
        <authorList>
            <consortium name="ENA_rothamsted_submissions"/>
            <consortium name="culmorum"/>
            <person name="King R."/>
        </authorList>
    </citation>
    <scope>NUCLEOTIDE SEQUENCE</scope>
</reference>
<evidence type="ECO:0000256" key="10">
    <source>
        <dbReference type="SAM" id="SignalP"/>
    </source>
</evidence>
<dbReference type="Gene3D" id="2.60.40.10">
    <property type="entry name" value="Immunoglobulins"/>
    <property type="match status" value="2"/>
</dbReference>
<dbReference type="Pfam" id="PF07714">
    <property type="entry name" value="PK_Tyr_Ser-Thr"/>
    <property type="match status" value="1"/>
</dbReference>
<evidence type="ECO:0000256" key="4">
    <source>
        <dbReference type="ARBA" id="ARBA00023136"/>
    </source>
</evidence>